<evidence type="ECO:0000256" key="2">
    <source>
        <dbReference type="ARBA" id="ARBA00022630"/>
    </source>
</evidence>
<comment type="caution">
    <text evidence="7">The sequence shown here is derived from an EMBL/GenBank/DDBJ whole genome shotgun (WGS) entry which is preliminary data.</text>
</comment>
<gene>
    <name evidence="5 7" type="primary">dld</name>
    <name evidence="7" type="ORF">WGH24286_00442</name>
</gene>
<dbReference type="PROSITE" id="PS51387">
    <property type="entry name" value="FAD_PCMH"/>
    <property type="match status" value="1"/>
</dbReference>
<evidence type="ECO:0000256" key="4">
    <source>
        <dbReference type="ARBA" id="ARBA00023002"/>
    </source>
</evidence>
<organism evidence="7 8">
    <name type="scientific">Periweissella ghanensis</name>
    <dbReference type="NCBI Taxonomy" id="467997"/>
    <lineage>
        <taxon>Bacteria</taxon>
        <taxon>Bacillati</taxon>
        <taxon>Bacillota</taxon>
        <taxon>Bacilli</taxon>
        <taxon>Lactobacillales</taxon>
        <taxon>Lactobacillaceae</taxon>
        <taxon>Periweissella</taxon>
    </lineage>
</organism>
<keyword evidence="3 5" id="KW-0274">FAD</keyword>
<dbReference type="PIRSF" id="PIRSF000101">
    <property type="entry name" value="D-lactate_dh"/>
    <property type="match status" value="1"/>
</dbReference>
<dbReference type="Gene3D" id="3.30.1370.20">
    <property type="entry name" value="D-lactate dehydrogenase, cap domain, subdomain 2"/>
    <property type="match status" value="1"/>
</dbReference>
<feature type="binding site" evidence="5">
    <location>
        <position position="133"/>
    </location>
    <ligand>
        <name>FAD</name>
        <dbReference type="ChEBI" id="CHEBI:57692"/>
    </ligand>
</feature>
<keyword evidence="5" id="KW-1003">Cell membrane</keyword>
<dbReference type="InterPro" id="IPR016164">
    <property type="entry name" value="FAD-linked_Oxase-like_C"/>
</dbReference>
<keyword evidence="4 5" id="KW-0560">Oxidoreductase</keyword>
<evidence type="ECO:0000256" key="3">
    <source>
        <dbReference type="ARBA" id="ARBA00022827"/>
    </source>
</evidence>
<dbReference type="InterPro" id="IPR016172">
    <property type="entry name" value="D-lactate_DH_C-sub1"/>
</dbReference>
<dbReference type="InterPro" id="IPR016173">
    <property type="entry name" value="D-lactate_DH_C-sub2"/>
</dbReference>
<comment type="subcellular location">
    <subcellularLocation>
        <location evidence="5">Cell membrane</location>
        <topology evidence="5">Peripheral membrane protein</topology>
        <orientation evidence="5">Cytoplasmic side</orientation>
    </subcellularLocation>
</comment>
<dbReference type="NCBIfam" id="NF008387">
    <property type="entry name" value="PRK11183.1"/>
    <property type="match status" value="1"/>
</dbReference>
<dbReference type="RefSeq" id="WP_230098131.1">
    <property type="nucleotide sequence ID" value="NZ_CAKKNT010000003.1"/>
</dbReference>
<dbReference type="InterPro" id="IPR012256">
    <property type="entry name" value="D_lactate_DH"/>
</dbReference>
<dbReference type="Gene3D" id="3.30.465.10">
    <property type="match status" value="1"/>
</dbReference>
<name>A0ABM8Z9X5_9LACO</name>
<dbReference type="EC" id="1.1.5.12" evidence="5"/>
<feature type="binding site" evidence="5">
    <location>
        <begin position="67"/>
        <end position="71"/>
    </location>
    <ligand>
        <name>FAD</name>
        <dbReference type="ChEBI" id="CHEBI:57692"/>
    </ligand>
</feature>
<proteinExistence type="inferred from homology"/>
<dbReference type="GO" id="GO:0102029">
    <property type="term" value="F:D-lactate dehydrogenase (quinone) activity"/>
    <property type="evidence" value="ECO:0007669"/>
    <property type="project" value="UniProtKB-EC"/>
</dbReference>
<dbReference type="Gene3D" id="3.30.70.610">
    <property type="entry name" value="D-lactate dehydrogenase, cap domain, subdomain 1"/>
    <property type="match status" value="2"/>
</dbReference>
<accession>A0ABM8Z9X5</accession>
<dbReference type="InterPro" id="IPR016166">
    <property type="entry name" value="FAD-bd_PCMH"/>
</dbReference>
<dbReference type="InterPro" id="IPR015409">
    <property type="entry name" value="Lactate_DH_C"/>
</dbReference>
<feature type="binding site" evidence="5">
    <location>
        <position position="150"/>
    </location>
    <ligand>
        <name>FAD</name>
        <dbReference type="ChEBI" id="CHEBI:57692"/>
    </ligand>
</feature>
<dbReference type="SUPFAM" id="SSF55103">
    <property type="entry name" value="FAD-linked oxidases, C-terminal domain"/>
    <property type="match status" value="1"/>
</dbReference>
<feature type="domain" description="FAD-binding PCMH-type" evidence="6">
    <location>
        <begin position="33"/>
        <end position="203"/>
    </location>
</feature>
<sequence length="561" mass="63436">MDLVEDLVNIVGHKNVITDAAKSLRFRKGYRSGKGDAVAVVFPTTLMEMWRVLNVLHDHNIIIIMQAANTSLTEGSVPAPGYDRQAVVVNGMKIKDLALINHGEQALAFPGTTLFQLENKLRPLKREPHSVIGSSNLGASVIGGINNNSGGALIRRGPAYTELSLYVWIDEHDEMHLVNHLGIDLGETPEEIITNLENRNFDLDNVPASERHGSMYDHEAVVRDVESDQPIRYNANPKELYEVSGSAGHVAALAVRLDTFPMDEQTQMFYIGTDNPDELEDIRRHIMTTFKELPVSGEYMHKDAYKLAKKYGKDSLIVIEKIGTGHLPEMFALKAWGERFLKHIPVFKPYFPDRLLQTVSNVFPNQMPKRIDDYYEKYDHYLQLEMAGDGIDEARAYLKEYFGNARTSGDYFEADANEASKAATHRYVTAGVAIRYQELKQDSIDILPLDIALASNEYKWFEQLPKEIEDQIEHKLYYGHLLDHVMHQDYILKPGVDAHALKAKMLKILDERHAVYPAEHNVGHLYVAAPALVEHYKKNDPTNSFNPGVGKQTMSKHWGAY</sequence>
<keyword evidence="8" id="KW-1185">Reference proteome</keyword>
<dbReference type="InterPro" id="IPR016169">
    <property type="entry name" value="FAD-bd_PCMH_sub2"/>
</dbReference>
<dbReference type="PANTHER" id="PTHR43716">
    <property type="entry name" value="D-2-HYDROXYGLUTARATE DEHYDROGENASE, MITOCHONDRIAL"/>
    <property type="match status" value="1"/>
</dbReference>
<dbReference type="HAMAP" id="MF_02092">
    <property type="entry name" value="DLDH_Dld"/>
    <property type="match status" value="1"/>
</dbReference>
<evidence type="ECO:0000256" key="5">
    <source>
        <dbReference type="HAMAP-Rule" id="MF_02092"/>
    </source>
</evidence>
<evidence type="ECO:0000256" key="1">
    <source>
        <dbReference type="ARBA" id="ARBA00001974"/>
    </source>
</evidence>
<feature type="binding site" evidence="5">
    <location>
        <position position="140"/>
    </location>
    <ligand>
        <name>FAD</name>
        <dbReference type="ChEBI" id="CHEBI:57692"/>
    </ligand>
</feature>
<evidence type="ECO:0000259" key="6">
    <source>
        <dbReference type="PROSITE" id="PS51387"/>
    </source>
</evidence>
<dbReference type="Proteomes" id="UP000789719">
    <property type="component" value="Unassembled WGS sequence"/>
</dbReference>
<dbReference type="InterPro" id="IPR051264">
    <property type="entry name" value="FAD-oxidored/transferase_4"/>
</dbReference>
<comment type="caution">
    <text evidence="5">Lacks conserved residue(s) required for the propagation of feature annotation.</text>
</comment>
<evidence type="ECO:0000313" key="7">
    <source>
        <dbReference type="EMBL" id="CAH0418026.1"/>
    </source>
</evidence>
<dbReference type="InterPro" id="IPR036318">
    <property type="entry name" value="FAD-bd_PCMH-like_sf"/>
</dbReference>
<comment type="cofactor">
    <cofactor evidence="1 5">
        <name>FAD</name>
        <dbReference type="ChEBI" id="CHEBI:57692"/>
    </cofactor>
</comment>
<dbReference type="SUPFAM" id="SSF56176">
    <property type="entry name" value="FAD-binding/transporter-associated domain-like"/>
    <property type="match status" value="1"/>
</dbReference>
<dbReference type="InterPro" id="IPR006094">
    <property type="entry name" value="Oxid_FAD_bind_N"/>
</dbReference>
<evidence type="ECO:0000313" key="8">
    <source>
        <dbReference type="Proteomes" id="UP000789719"/>
    </source>
</evidence>
<dbReference type="InterPro" id="IPR016167">
    <property type="entry name" value="FAD-bd_PCMH_sub1"/>
</dbReference>
<keyword evidence="5" id="KW-0472">Membrane</keyword>
<dbReference type="Gene3D" id="3.30.43.10">
    <property type="entry name" value="Uridine Diphospho-n-acetylenolpyruvylglucosamine Reductase, domain 2"/>
    <property type="match status" value="1"/>
</dbReference>
<comment type="similarity">
    <text evidence="5">Belongs to the quinone-dependent D-lactate dehydrogenase family.</text>
</comment>
<reference evidence="7 8" key="1">
    <citation type="submission" date="2021-11" db="EMBL/GenBank/DDBJ databases">
        <authorList>
            <person name="Depoorter E."/>
        </authorList>
    </citation>
    <scope>NUCLEOTIDE SEQUENCE [LARGE SCALE GENOMIC DNA]</scope>
    <source>
        <strain evidence="7 8">LMG 24286</strain>
    </source>
</reference>
<feature type="binding site" evidence="5">
    <location>
        <begin position="75"/>
        <end position="76"/>
    </location>
    <ligand>
        <name>FAD</name>
        <dbReference type="ChEBI" id="CHEBI:57692"/>
    </ligand>
</feature>
<comment type="function">
    <text evidence="5">Catalyzes the oxidation of D-lactate to pyruvate.</text>
</comment>
<keyword evidence="5" id="KW-0874">Quinone</keyword>
<dbReference type="Pfam" id="PF09330">
    <property type="entry name" value="Lact-deh-memb"/>
    <property type="match status" value="1"/>
</dbReference>
<dbReference type="EMBL" id="CAKKNT010000003">
    <property type="protein sequence ID" value="CAH0418026.1"/>
    <property type="molecule type" value="Genomic_DNA"/>
</dbReference>
<keyword evidence="2 5" id="KW-0285">Flavoprotein</keyword>
<dbReference type="PANTHER" id="PTHR43716:SF1">
    <property type="entry name" value="D-2-HYDROXYGLUTARATE DEHYDROGENASE, MITOCHONDRIAL"/>
    <property type="match status" value="1"/>
</dbReference>
<dbReference type="Pfam" id="PF01565">
    <property type="entry name" value="FAD_binding_4"/>
    <property type="match status" value="1"/>
</dbReference>
<comment type="catalytic activity">
    <reaction evidence="5">
        <text>(R)-lactate + a quinone = a quinol + pyruvate</text>
        <dbReference type="Rhea" id="RHEA:51468"/>
        <dbReference type="ChEBI" id="CHEBI:15361"/>
        <dbReference type="ChEBI" id="CHEBI:16004"/>
        <dbReference type="ChEBI" id="CHEBI:24646"/>
        <dbReference type="ChEBI" id="CHEBI:132124"/>
        <dbReference type="EC" id="1.1.5.12"/>
    </reaction>
</comment>
<protein>
    <recommendedName>
        <fullName evidence="5">Quinone-dependent D-lactate dehydrogenase</fullName>
        <ecNumber evidence="5">1.1.5.12</ecNumber>
    </recommendedName>
    <alternativeName>
        <fullName evidence="5">D-lactate dehydrogenase</fullName>
        <shortName evidence="5">D-LDH</shortName>
    </alternativeName>
</protein>